<evidence type="ECO:0000313" key="1">
    <source>
        <dbReference type="EMBL" id="KAF1022029.1"/>
    </source>
</evidence>
<name>A0A7V8FPX0_9BURK</name>
<dbReference type="Pfam" id="PF09867">
    <property type="entry name" value="TagF_N"/>
    <property type="match status" value="1"/>
</dbReference>
<accession>A0A7V8FPX0</accession>
<organism evidence="1 2">
    <name type="scientific">Paracidovorax wautersii</name>
    <dbReference type="NCBI Taxonomy" id="1177982"/>
    <lineage>
        <taxon>Bacteria</taxon>
        <taxon>Pseudomonadati</taxon>
        <taxon>Pseudomonadota</taxon>
        <taxon>Betaproteobacteria</taxon>
        <taxon>Burkholderiales</taxon>
        <taxon>Comamonadaceae</taxon>
        <taxon>Paracidovorax</taxon>
    </lineage>
</organism>
<protein>
    <recommendedName>
        <fullName evidence="3">Type VI secretion system protein ImpM</fullName>
    </recommendedName>
</protein>
<dbReference type="NCBIfam" id="TIGR03373">
    <property type="entry name" value="VI_minor_4"/>
    <property type="match status" value="1"/>
</dbReference>
<dbReference type="AlphaFoldDB" id="A0A7V8FPX0"/>
<dbReference type="Gene3D" id="3.40.1730.10">
    <property type="entry name" value="pa0076 domain"/>
    <property type="match status" value="1"/>
</dbReference>
<gene>
    <name evidence="1" type="ORF">GAK30_01369</name>
</gene>
<dbReference type="InterPro" id="IPR017748">
    <property type="entry name" value="TagF"/>
</dbReference>
<evidence type="ECO:0000313" key="2">
    <source>
        <dbReference type="Proteomes" id="UP000461670"/>
    </source>
</evidence>
<evidence type="ECO:0008006" key="3">
    <source>
        <dbReference type="Google" id="ProtNLM"/>
    </source>
</evidence>
<dbReference type="Proteomes" id="UP000461670">
    <property type="component" value="Unassembled WGS sequence"/>
</dbReference>
<dbReference type="InterPro" id="IPR038225">
    <property type="entry name" value="TagF_sf"/>
</dbReference>
<comment type="caution">
    <text evidence="1">The sequence shown here is derived from an EMBL/GenBank/DDBJ whole genome shotgun (WGS) entry which is preliminary data.</text>
</comment>
<dbReference type="EMBL" id="WNDQ01000015">
    <property type="protein sequence ID" value="KAF1022029.1"/>
    <property type="molecule type" value="Genomic_DNA"/>
</dbReference>
<sequence>MSQLTLQARQLSYFGKIPARGDFIKGSYNPQVFKILDNWLSQTMELMAADALWKSIYDRTPPLRFVCLGSRSKLAIAGALVASSDTAQRRYPLVMATPLEVGEALDFMAGAPLLLQPFWNASLEAGRQLAAGEGDADAQLRQLDGMQFPIESVFSGTEAHQAYQAFTRGRSLLHLEQMLNRPDRQPGQTVSVRRVILALGLLLQPVMASAVSHLDKGLTLPLPDDPAQEAVVASLWLDFISRFLRRADFELAVFIGEIQGRRRLVVGFNGLSARSLQSVVHPQIYTEHNIDIDNAEWVEDSIHSNYALYKLVSYLEQPQLPLDVVLGAFREVFIG</sequence>
<proteinExistence type="predicted"/>
<reference evidence="2" key="1">
    <citation type="journal article" date="2020" name="MBio">
        <title>Horizontal gene transfer to a defensive symbiont with a reduced genome amongst a multipartite beetle microbiome.</title>
        <authorList>
            <person name="Waterworth S.C."/>
            <person name="Florez L.V."/>
            <person name="Rees E.R."/>
            <person name="Hertweck C."/>
            <person name="Kaltenpoth M."/>
            <person name="Kwan J.C."/>
        </authorList>
    </citation>
    <scope>NUCLEOTIDE SEQUENCE [LARGE SCALE GENOMIC DNA]</scope>
</reference>